<reference evidence="1" key="1">
    <citation type="submission" date="2018-06" db="EMBL/GenBank/DDBJ databases">
        <authorList>
            <person name="Zhirakovskaya E."/>
        </authorList>
    </citation>
    <scope>NUCLEOTIDE SEQUENCE</scope>
</reference>
<evidence type="ECO:0000313" key="1">
    <source>
        <dbReference type="EMBL" id="VAW35236.1"/>
    </source>
</evidence>
<organism evidence="1">
    <name type="scientific">hydrothermal vent metagenome</name>
    <dbReference type="NCBI Taxonomy" id="652676"/>
    <lineage>
        <taxon>unclassified sequences</taxon>
        <taxon>metagenomes</taxon>
        <taxon>ecological metagenomes</taxon>
    </lineage>
</organism>
<accession>A0A3B0VSJ0</accession>
<name>A0A3B0VSJ0_9ZZZZ</name>
<dbReference type="AlphaFoldDB" id="A0A3B0VSJ0"/>
<sequence length="81" mass="9250">MLMKKIKDEMEDELRPEYDLKSLRVRRVGRERGTFGGHTVQLAPDVAELFPDSESVNEALRFLIRVTHKNKPLPESVGTGN</sequence>
<protein>
    <submittedName>
        <fullName evidence="1">Uncharacterized protein</fullName>
    </submittedName>
</protein>
<proteinExistence type="predicted"/>
<dbReference type="EMBL" id="UOEU01000578">
    <property type="protein sequence ID" value="VAW35236.1"/>
    <property type="molecule type" value="Genomic_DNA"/>
</dbReference>
<gene>
    <name evidence="1" type="ORF">MNBD_CHLOROFLEXI01-4007</name>
</gene>